<dbReference type="PANTHER" id="PTHR37984">
    <property type="entry name" value="PROTEIN CBG26694"/>
    <property type="match status" value="1"/>
</dbReference>
<dbReference type="Gene3D" id="3.30.420.10">
    <property type="entry name" value="Ribonuclease H-like superfamily/Ribonuclease H"/>
    <property type="match status" value="1"/>
</dbReference>
<dbReference type="GO" id="GO:0003676">
    <property type="term" value="F:nucleic acid binding"/>
    <property type="evidence" value="ECO:0007669"/>
    <property type="project" value="InterPro"/>
</dbReference>
<accession>A5ADT1</accession>
<dbReference type="PANTHER" id="PTHR37984:SF5">
    <property type="entry name" value="PROTEIN NYNRIN-LIKE"/>
    <property type="match status" value="1"/>
</dbReference>
<dbReference type="EMBL" id="AM424025">
    <property type="protein sequence ID" value="CAN64461.1"/>
    <property type="molecule type" value="Genomic_DNA"/>
</dbReference>
<dbReference type="InterPro" id="IPR050951">
    <property type="entry name" value="Retrovirus_Pol_polyprotein"/>
</dbReference>
<dbReference type="InterPro" id="IPR041577">
    <property type="entry name" value="RT_RNaseH_2"/>
</dbReference>
<dbReference type="GO" id="GO:0003824">
    <property type="term" value="F:catalytic activity"/>
    <property type="evidence" value="ECO:0007669"/>
    <property type="project" value="UniProtKB-KW"/>
</dbReference>
<dbReference type="Pfam" id="PF17919">
    <property type="entry name" value="RT_RNaseH_2"/>
    <property type="match status" value="1"/>
</dbReference>
<dbReference type="InterPro" id="IPR036397">
    <property type="entry name" value="RNaseH_sf"/>
</dbReference>
<dbReference type="InterPro" id="IPR043502">
    <property type="entry name" value="DNA/RNA_pol_sf"/>
</dbReference>
<dbReference type="AlphaFoldDB" id="A5ADT1"/>
<feature type="domain" description="Reverse transcriptase/retrotransposon-derived protein RNase H-like" evidence="3">
    <location>
        <begin position="52"/>
        <end position="110"/>
    </location>
</feature>
<keyword evidence="1" id="KW-0511">Multifunctional enzyme</keyword>
<evidence type="ECO:0000313" key="4">
    <source>
        <dbReference type="EMBL" id="CAN64461.1"/>
    </source>
</evidence>
<organism evidence="4">
    <name type="scientific">Vitis vinifera</name>
    <name type="common">Grape</name>
    <dbReference type="NCBI Taxonomy" id="29760"/>
    <lineage>
        <taxon>Eukaryota</taxon>
        <taxon>Viridiplantae</taxon>
        <taxon>Streptophyta</taxon>
        <taxon>Embryophyta</taxon>
        <taxon>Tracheophyta</taxon>
        <taxon>Spermatophyta</taxon>
        <taxon>Magnoliopsida</taxon>
        <taxon>eudicotyledons</taxon>
        <taxon>Gunneridae</taxon>
        <taxon>Pentapetalae</taxon>
        <taxon>rosids</taxon>
        <taxon>Vitales</taxon>
        <taxon>Vitaceae</taxon>
        <taxon>Viteae</taxon>
        <taxon>Vitis</taxon>
    </lineage>
</organism>
<proteinExistence type="predicted"/>
<evidence type="ECO:0000259" key="3">
    <source>
        <dbReference type="Pfam" id="PF17919"/>
    </source>
</evidence>
<dbReference type="SUPFAM" id="SSF56672">
    <property type="entry name" value="DNA/RNA polymerases"/>
    <property type="match status" value="1"/>
</dbReference>
<dbReference type="Gene3D" id="3.30.70.270">
    <property type="match status" value="1"/>
</dbReference>
<dbReference type="Gene3D" id="3.10.10.10">
    <property type="entry name" value="HIV Type 1 Reverse Transcriptase, subunit A, domain 1"/>
    <property type="match status" value="1"/>
</dbReference>
<gene>
    <name evidence="4" type="ORF">VITISV_008321</name>
</gene>
<evidence type="ECO:0000256" key="1">
    <source>
        <dbReference type="ARBA" id="ARBA00023268"/>
    </source>
</evidence>
<name>A5ADT1_VITVI</name>
<sequence length="211" mass="24931">MLFVKKKDGMLRLCIDYRKLNRVTMKNKYALSRIDDLFDQLKGAKKEVKFKWNEECDNSFQELKQKLTTALVLTTPINGEFTIYYDASIVGLGCVLMQQGKVMAYASRQRRWMEVLEDYDFALHYHLGKFAYNNNYQSSIDMTPYEALYGRPCRSPLCWIELAESRLLEPEIVKETSKKMQLIKEKLKTAQDRQKSYADQMRRPLEFEEEA</sequence>
<protein>
    <recommendedName>
        <fullName evidence="3">Reverse transcriptase/retrotransposon-derived protein RNase H-like domain-containing protein</fullName>
    </recommendedName>
</protein>
<dbReference type="InterPro" id="IPR043128">
    <property type="entry name" value="Rev_trsase/Diguanyl_cyclase"/>
</dbReference>
<feature type="region of interest" description="Disordered" evidence="2">
    <location>
        <begin position="189"/>
        <end position="211"/>
    </location>
</feature>
<reference evidence="4" key="1">
    <citation type="journal article" date="2007" name="PLoS ONE">
        <title>The first genome sequence of an elite grapevine cultivar (Pinot noir Vitis vinifera L.): coping with a highly heterozygous genome.</title>
        <authorList>
            <person name="Velasco R."/>
            <person name="Zharkikh A."/>
            <person name="Troggio M."/>
            <person name="Cartwright D.A."/>
            <person name="Cestaro A."/>
            <person name="Pruss D."/>
            <person name="Pindo M."/>
            <person name="FitzGerald L.M."/>
            <person name="Vezzulli S."/>
            <person name="Reid J."/>
            <person name="Malacarne G."/>
            <person name="Iliev D."/>
            <person name="Coppola G."/>
            <person name="Wardell B."/>
            <person name="Micheletti D."/>
            <person name="Macalma T."/>
            <person name="Facci M."/>
            <person name="Mitchell J.T."/>
            <person name="Perazzolli M."/>
            <person name="Eldredge G."/>
            <person name="Gatto P."/>
            <person name="Oyzerski R."/>
            <person name="Moretto M."/>
            <person name="Gutin N."/>
            <person name="Stefanini M."/>
            <person name="Chen Y."/>
            <person name="Segala C."/>
            <person name="Davenport C."/>
            <person name="Dematte L."/>
            <person name="Mraz A."/>
            <person name="Battilana J."/>
            <person name="Stormo K."/>
            <person name="Costa F."/>
            <person name="Tao Q."/>
            <person name="Si-Ammour A."/>
            <person name="Harkins T."/>
            <person name="Lackey A."/>
            <person name="Perbost C."/>
            <person name="Taillon B."/>
            <person name="Stella A."/>
            <person name="Solovyev V."/>
            <person name="Fawcett J.A."/>
            <person name="Sterck L."/>
            <person name="Vandepoele K."/>
            <person name="Grando S.M."/>
            <person name="Toppo S."/>
            <person name="Moser C."/>
            <person name="Lanchbury J."/>
            <person name="Bogden R."/>
            <person name="Skolnick M."/>
            <person name="Sgaramella V."/>
            <person name="Bhatnagar S.K."/>
            <person name="Fontana P."/>
            <person name="Gutin A."/>
            <person name="Van de Peer Y."/>
            <person name="Salamini F."/>
            <person name="Viola R."/>
        </authorList>
    </citation>
    <scope>NUCLEOTIDE SEQUENCE</scope>
</reference>
<evidence type="ECO:0000256" key="2">
    <source>
        <dbReference type="SAM" id="MobiDB-lite"/>
    </source>
</evidence>